<evidence type="ECO:0000313" key="1">
    <source>
        <dbReference type="EMBL" id="SHN54403.1"/>
    </source>
</evidence>
<proteinExistence type="predicted"/>
<protein>
    <submittedName>
        <fullName evidence="1">Amino acid/amide ABC transporter substrate-binding protein, HAAT family</fullName>
    </submittedName>
</protein>
<dbReference type="STRING" id="1121883.SAMN02745226_00602"/>
<dbReference type="EMBL" id="FRDJ01000002">
    <property type="protein sequence ID" value="SHN54403.1"/>
    <property type="molecule type" value="Genomic_DNA"/>
</dbReference>
<gene>
    <name evidence="1" type="ORF">SAMN02745226_00602</name>
</gene>
<sequence length="309" mass="35596">MRKLFIVLFLMFLVVYTWFNYSSKTVGYVYNPITHADDYLSEKKAVLNLVTFNTLGNVDKAFQYFSRLGIKFVIGPSMSTDGMKILPYLKKYKMLSISPTISSTKLLNSGYFYSLTPSNLQIIDVFKKYLKLFEAKRILLVLDDNNREYADEFKSLLNVFEGNYVYYDDVSSLFSIEISQFDTVILTTIGTESAKIVKYIRTKDDDVRIIVSEAAFTPEFLSLGGSVVANTYAIVPSLSVRNTETELIEECERLLTDHRFLSIEQMKRFLSRSIINTREGYLYFTPDGISQKIGLYKVIEGQFKEVFLE</sequence>
<dbReference type="RefSeq" id="WP_072758171.1">
    <property type="nucleotide sequence ID" value="NZ_FRDJ01000002.1"/>
</dbReference>
<dbReference type="SUPFAM" id="SSF53822">
    <property type="entry name" value="Periplasmic binding protein-like I"/>
    <property type="match status" value="1"/>
</dbReference>
<dbReference type="Gene3D" id="3.40.50.2300">
    <property type="match status" value="2"/>
</dbReference>
<evidence type="ECO:0000313" key="2">
    <source>
        <dbReference type="Proteomes" id="UP000184207"/>
    </source>
</evidence>
<dbReference type="CDD" id="cd06268">
    <property type="entry name" value="PBP1_ABC_transporter_LIVBP-like"/>
    <property type="match status" value="1"/>
</dbReference>
<dbReference type="Proteomes" id="UP000184207">
    <property type="component" value="Unassembled WGS sequence"/>
</dbReference>
<keyword evidence="2" id="KW-1185">Reference proteome</keyword>
<name>A0A1M7S7I0_FERGO</name>
<reference evidence="2" key="1">
    <citation type="submission" date="2016-12" db="EMBL/GenBank/DDBJ databases">
        <authorList>
            <person name="Varghese N."/>
            <person name="Submissions S."/>
        </authorList>
    </citation>
    <scope>NUCLEOTIDE SEQUENCE [LARGE SCALE GENOMIC DNA]</scope>
    <source>
        <strain evidence="2">DSM 13020</strain>
    </source>
</reference>
<accession>A0A1M7S7I0</accession>
<dbReference type="OrthoDB" id="46985at2"/>
<organism evidence="1 2">
    <name type="scientific">Fervidobacterium gondwanense DSM 13020</name>
    <dbReference type="NCBI Taxonomy" id="1121883"/>
    <lineage>
        <taxon>Bacteria</taxon>
        <taxon>Thermotogati</taxon>
        <taxon>Thermotogota</taxon>
        <taxon>Thermotogae</taxon>
        <taxon>Thermotogales</taxon>
        <taxon>Fervidobacteriaceae</taxon>
        <taxon>Fervidobacterium</taxon>
    </lineage>
</organism>
<dbReference type="AlphaFoldDB" id="A0A1M7S7I0"/>
<dbReference type="InterPro" id="IPR028082">
    <property type="entry name" value="Peripla_BP_I"/>
</dbReference>